<name>A0ABQ6MLP2_9STRA</name>
<gene>
    <name evidence="2" type="ORF">TeGR_g14752</name>
</gene>
<feature type="region of interest" description="Disordered" evidence="1">
    <location>
        <begin position="190"/>
        <end position="273"/>
    </location>
</feature>
<proteinExistence type="predicted"/>
<reference evidence="2 3" key="1">
    <citation type="journal article" date="2023" name="Commun. Biol.">
        <title>Genome analysis of Parmales, the sister group of diatoms, reveals the evolutionary specialization of diatoms from phago-mixotrophs to photoautotrophs.</title>
        <authorList>
            <person name="Ban H."/>
            <person name="Sato S."/>
            <person name="Yoshikawa S."/>
            <person name="Yamada K."/>
            <person name="Nakamura Y."/>
            <person name="Ichinomiya M."/>
            <person name="Sato N."/>
            <person name="Blanc-Mathieu R."/>
            <person name="Endo H."/>
            <person name="Kuwata A."/>
            <person name="Ogata H."/>
        </authorList>
    </citation>
    <scope>NUCLEOTIDE SEQUENCE [LARGE SCALE GENOMIC DNA]</scope>
</reference>
<organism evidence="2 3">
    <name type="scientific">Tetraparma gracilis</name>
    <dbReference type="NCBI Taxonomy" id="2962635"/>
    <lineage>
        <taxon>Eukaryota</taxon>
        <taxon>Sar</taxon>
        <taxon>Stramenopiles</taxon>
        <taxon>Ochrophyta</taxon>
        <taxon>Bolidophyceae</taxon>
        <taxon>Parmales</taxon>
        <taxon>Triparmaceae</taxon>
        <taxon>Tetraparma</taxon>
    </lineage>
</organism>
<evidence type="ECO:0008006" key="4">
    <source>
        <dbReference type="Google" id="ProtNLM"/>
    </source>
</evidence>
<protein>
    <recommendedName>
        <fullName evidence="4">HORMA domain-containing protein</fullName>
    </recommendedName>
</protein>
<keyword evidence="3" id="KW-1185">Reference proteome</keyword>
<dbReference type="Proteomes" id="UP001165060">
    <property type="component" value="Unassembled WGS sequence"/>
</dbReference>
<evidence type="ECO:0000313" key="2">
    <source>
        <dbReference type="EMBL" id="GMI28116.1"/>
    </source>
</evidence>
<evidence type="ECO:0000256" key="1">
    <source>
        <dbReference type="SAM" id="MobiDB-lite"/>
    </source>
</evidence>
<feature type="compositionally biased region" description="Basic and acidic residues" evidence="1">
    <location>
        <begin position="200"/>
        <end position="237"/>
    </location>
</feature>
<sequence>MSSALAEIGNARSLFPGAPSPTLSGFGCEESSALLGWARSLSLVQLRSVVFVIYSPRTEGGRLLETFEFARGDPAEGAAAEDADVVVERLGAAERAFGGGGGEEGQRFLSMEVEYLAYDSDAEMASASSDPTMSPLASLPPAFSPPSAITHLPADDPGTSAALVGTFRCAFAGGEECPVTLSVTRRRLSGGSGGLLGVDDGLRDDGLRDDGLRDDGLRDDGLRDDGRRDDGLRDSTLEHLCAPGGAGGGRREGRSPLQKKMRGAGDASIASPLCSPMRSIASDATTLVVPTPSTLNSVSMRE</sequence>
<accession>A0ABQ6MLP2</accession>
<dbReference type="EMBL" id="BRYB01002953">
    <property type="protein sequence ID" value="GMI28116.1"/>
    <property type="molecule type" value="Genomic_DNA"/>
</dbReference>
<comment type="caution">
    <text evidence="2">The sequence shown here is derived from an EMBL/GenBank/DDBJ whole genome shotgun (WGS) entry which is preliminary data.</text>
</comment>
<evidence type="ECO:0000313" key="3">
    <source>
        <dbReference type="Proteomes" id="UP001165060"/>
    </source>
</evidence>